<dbReference type="Proteomes" id="UP000595064">
    <property type="component" value="Chromosome"/>
</dbReference>
<dbReference type="AlphaFoldDB" id="A0A7T3DG44"/>
<protein>
    <submittedName>
        <fullName evidence="1">Uncharacterized protein</fullName>
    </submittedName>
</protein>
<name>A0A7T3DG44_9BURK</name>
<sequence length="227" mass="26331">MDIYFFLKQRTDLIRHFYEAASAPFVETKWCIEKALPPFDDPPYDESGEPAFLSEWLQADVEHELVGRAAVSILSEALKQFFVTWERHMWSEPPCAKCFEKAFKSGFIVGYIECFTEGFGLDWSTCPANLDVLKQVVLARNRAQHPDLVLDHLTHDDKSLLAYPKPFFVRPEDEGMGPAAVSFLSPTIHISRERLLEAIDHTEQLACWLQQKLEEHRHLRRTRRQTP</sequence>
<reference evidence="1 2" key="1">
    <citation type="submission" date="2020-12" db="EMBL/GenBank/DDBJ databases">
        <title>FDA dAtabase for Regulatory Grade micrObial Sequences (FDA-ARGOS): Supporting development and validation of Infectious Disease Dx tests.</title>
        <authorList>
            <person name="Sproer C."/>
            <person name="Gronow S."/>
            <person name="Severitt S."/>
            <person name="Schroder I."/>
            <person name="Tallon L."/>
            <person name="Sadzewicz L."/>
            <person name="Zhao X."/>
            <person name="Boylan J."/>
            <person name="Ott S."/>
            <person name="Bowen H."/>
            <person name="Vavikolanu K."/>
            <person name="Mehta A."/>
            <person name="Aluvathingal J."/>
            <person name="Nadendla S."/>
            <person name="Lowell S."/>
            <person name="Myers T."/>
            <person name="Yan Y."/>
            <person name="Sichtig H."/>
        </authorList>
    </citation>
    <scope>NUCLEOTIDE SEQUENCE [LARGE SCALE GENOMIC DNA]</scope>
    <source>
        <strain evidence="1 2">FDAARGOS_890</strain>
    </source>
</reference>
<organism evidence="1 2">
    <name type="scientific">Delftia lacustris</name>
    <dbReference type="NCBI Taxonomy" id="558537"/>
    <lineage>
        <taxon>Bacteria</taxon>
        <taxon>Pseudomonadati</taxon>
        <taxon>Pseudomonadota</taxon>
        <taxon>Betaproteobacteria</taxon>
        <taxon>Burkholderiales</taxon>
        <taxon>Comamonadaceae</taxon>
        <taxon>Delftia</taxon>
    </lineage>
</organism>
<keyword evidence="2" id="KW-1185">Reference proteome</keyword>
<evidence type="ECO:0000313" key="1">
    <source>
        <dbReference type="EMBL" id="QPS82999.1"/>
    </source>
</evidence>
<gene>
    <name evidence="1" type="ORF">I6G47_07965</name>
</gene>
<accession>A0A7T3DG44</accession>
<dbReference type="RefSeq" id="WP_151019697.1">
    <property type="nucleotide sequence ID" value="NZ_CP065748.1"/>
</dbReference>
<dbReference type="KEGG" id="dla:I6G47_07965"/>
<evidence type="ECO:0000313" key="2">
    <source>
        <dbReference type="Proteomes" id="UP000595064"/>
    </source>
</evidence>
<dbReference type="EMBL" id="CP065748">
    <property type="protein sequence ID" value="QPS82999.1"/>
    <property type="molecule type" value="Genomic_DNA"/>
</dbReference>
<proteinExistence type="predicted"/>